<evidence type="ECO:0000256" key="3">
    <source>
        <dbReference type="ARBA" id="ARBA00022692"/>
    </source>
</evidence>
<evidence type="ECO:0000256" key="4">
    <source>
        <dbReference type="ARBA" id="ARBA00022989"/>
    </source>
</evidence>
<dbReference type="PANTHER" id="PTHR23427">
    <property type="entry name" value="SURFEIT LOCUS PROTEIN"/>
    <property type="match status" value="1"/>
</dbReference>
<dbReference type="InterPro" id="IPR045214">
    <property type="entry name" value="Surf1/Surf4"/>
</dbReference>
<comment type="caution">
    <text evidence="6">Lacks conserved residue(s) required for the propagation of feature annotation.</text>
</comment>
<dbReference type="InterPro" id="IPR002994">
    <property type="entry name" value="Surf1/Shy1"/>
</dbReference>
<gene>
    <name evidence="7" type="ORF">HAV22_16965</name>
</gene>
<comment type="similarity">
    <text evidence="2 6">Belongs to the SURF1 family.</text>
</comment>
<evidence type="ECO:0000313" key="8">
    <source>
        <dbReference type="Proteomes" id="UP000716322"/>
    </source>
</evidence>
<keyword evidence="3 6" id="KW-0812">Transmembrane</keyword>
<dbReference type="PANTHER" id="PTHR23427:SF2">
    <property type="entry name" value="SURFEIT LOCUS PROTEIN 1"/>
    <property type="match status" value="1"/>
</dbReference>
<dbReference type="Pfam" id="PF02104">
    <property type="entry name" value="SURF1"/>
    <property type="match status" value="1"/>
</dbReference>
<protein>
    <recommendedName>
        <fullName evidence="6">SURF1-like protein</fullName>
    </recommendedName>
</protein>
<evidence type="ECO:0000256" key="6">
    <source>
        <dbReference type="RuleBase" id="RU363076"/>
    </source>
</evidence>
<keyword evidence="4 6" id="KW-1133">Transmembrane helix</keyword>
<dbReference type="RefSeq" id="WP_166860578.1">
    <property type="nucleotide sequence ID" value="NZ_JAAQOM010000010.1"/>
</dbReference>
<accession>A0ABX0PH26</accession>
<keyword evidence="6" id="KW-1003">Cell membrane</keyword>
<evidence type="ECO:0000313" key="7">
    <source>
        <dbReference type="EMBL" id="NIA55330.1"/>
    </source>
</evidence>
<dbReference type="EMBL" id="JAAQOM010000010">
    <property type="protein sequence ID" value="NIA55330.1"/>
    <property type="molecule type" value="Genomic_DNA"/>
</dbReference>
<evidence type="ECO:0000256" key="5">
    <source>
        <dbReference type="ARBA" id="ARBA00023136"/>
    </source>
</evidence>
<evidence type="ECO:0000256" key="1">
    <source>
        <dbReference type="ARBA" id="ARBA00004370"/>
    </source>
</evidence>
<proteinExistence type="inferred from homology"/>
<comment type="subcellular location">
    <subcellularLocation>
        <location evidence="6">Cell membrane</location>
        <topology evidence="6">Multi-pass membrane protein</topology>
    </subcellularLocation>
    <subcellularLocation>
        <location evidence="1">Membrane</location>
    </subcellularLocation>
</comment>
<keyword evidence="8" id="KW-1185">Reference proteome</keyword>
<comment type="caution">
    <text evidence="7">The sequence shown here is derived from an EMBL/GenBank/DDBJ whole genome shotgun (WGS) entry which is preliminary data.</text>
</comment>
<evidence type="ECO:0000256" key="2">
    <source>
        <dbReference type="ARBA" id="ARBA00007165"/>
    </source>
</evidence>
<dbReference type="Proteomes" id="UP000716322">
    <property type="component" value="Unassembled WGS sequence"/>
</dbReference>
<reference evidence="7 8" key="1">
    <citation type="submission" date="2020-03" db="EMBL/GenBank/DDBJ databases">
        <title>Genome sequence of strain Massilia sp. TW-1.</title>
        <authorList>
            <person name="Chaudhary D.K."/>
        </authorList>
    </citation>
    <scope>NUCLEOTIDE SEQUENCE [LARGE SCALE GENOMIC DNA]</scope>
    <source>
        <strain evidence="7 8">TW-1</strain>
    </source>
</reference>
<keyword evidence="5 6" id="KW-0472">Membrane</keyword>
<organism evidence="7 8">
    <name type="scientific">Telluria antibiotica</name>
    <dbReference type="NCBI Taxonomy" id="2717319"/>
    <lineage>
        <taxon>Bacteria</taxon>
        <taxon>Pseudomonadati</taxon>
        <taxon>Pseudomonadota</taxon>
        <taxon>Betaproteobacteria</taxon>
        <taxon>Burkholderiales</taxon>
        <taxon>Oxalobacteraceae</taxon>
        <taxon>Telluria group</taxon>
        <taxon>Telluria</taxon>
    </lineage>
</organism>
<sequence>MRLRFRFRTIPFLAMLALVTLGVMLGNWQVRRAAEKTALQARLTQRAALPPLVLDGKPLDPATAEYRRVAVTGEFVGDWPLFLDNRPLAGRTGFILLMPFRIADTGAVVLVERGWLPRDPAVHDRVPHVATPAGRTTIAGVAVLRPARVMELGAAPPLKPGAIVQNADPATFAQASGLAVLPVVVEQTSADAPAAAAGEPIRNWPAPAVDVDRHKGYAFQWYALAAMAFLFFVMTGFRSGTKQAG</sequence>
<dbReference type="CDD" id="cd06662">
    <property type="entry name" value="SURF1"/>
    <property type="match status" value="1"/>
</dbReference>
<feature type="transmembrane region" description="Helical" evidence="6">
    <location>
        <begin position="219"/>
        <end position="237"/>
    </location>
</feature>
<name>A0ABX0PH26_9BURK</name>
<dbReference type="PROSITE" id="PS50895">
    <property type="entry name" value="SURF1"/>
    <property type="match status" value="1"/>
</dbReference>